<accession>A0A915DRQ1</accession>
<reference evidence="2" key="1">
    <citation type="submission" date="2022-11" db="UniProtKB">
        <authorList>
            <consortium name="WormBaseParasite"/>
        </authorList>
    </citation>
    <scope>IDENTIFICATION</scope>
</reference>
<evidence type="ECO:0000313" key="2">
    <source>
        <dbReference type="WBParaSite" id="jg22958"/>
    </source>
</evidence>
<dbReference type="Proteomes" id="UP000887574">
    <property type="component" value="Unplaced"/>
</dbReference>
<name>A0A915DRQ1_9BILA</name>
<dbReference type="WBParaSite" id="jg22958">
    <property type="protein sequence ID" value="jg22958"/>
    <property type="gene ID" value="jg22958"/>
</dbReference>
<organism evidence="1 2">
    <name type="scientific">Ditylenchus dipsaci</name>
    <dbReference type="NCBI Taxonomy" id="166011"/>
    <lineage>
        <taxon>Eukaryota</taxon>
        <taxon>Metazoa</taxon>
        <taxon>Ecdysozoa</taxon>
        <taxon>Nematoda</taxon>
        <taxon>Chromadorea</taxon>
        <taxon>Rhabditida</taxon>
        <taxon>Tylenchina</taxon>
        <taxon>Tylenchomorpha</taxon>
        <taxon>Sphaerularioidea</taxon>
        <taxon>Anguinidae</taxon>
        <taxon>Anguininae</taxon>
        <taxon>Ditylenchus</taxon>
    </lineage>
</organism>
<sequence length="302" mass="32943">MLQSTNQITLMSRLQQWMSPESGRNEMNSSFRLRSSKEIPCSAVHDFASPAQTLTVPASKPFAFNLSCDFSVPPPPIRIKSVMRQPSFSKKPPPDVLPVLTPDFSVPPPNITGSFKSLSQSSSMSGFPKSCLLSPSSMVSLNKEQGVWQKVLCTVQSAVNHGQAKRELLEVLQGIKLSDEEHVVMESNNNNNAALNSTYDGYRLRPAMTGISRAFLNMTGSLPEVKICKQYGASAPIAVDSGCQSKRKSADSLRSDIYSSSTPSSDSSGINAEYVGYSKDKSLVPSGCTFCYAHFKRHCQLQ</sequence>
<evidence type="ECO:0000313" key="1">
    <source>
        <dbReference type="Proteomes" id="UP000887574"/>
    </source>
</evidence>
<protein>
    <submittedName>
        <fullName evidence="2">Uncharacterized protein</fullName>
    </submittedName>
</protein>
<proteinExistence type="predicted"/>
<dbReference type="AlphaFoldDB" id="A0A915DRQ1"/>
<keyword evidence="1" id="KW-1185">Reference proteome</keyword>